<evidence type="ECO:0000259" key="1">
    <source>
        <dbReference type="Pfam" id="PF13569"/>
    </source>
</evidence>
<organism evidence="3 4">
    <name type="scientific">Rhizocola hellebori</name>
    <dbReference type="NCBI Taxonomy" id="1392758"/>
    <lineage>
        <taxon>Bacteria</taxon>
        <taxon>Bacillati</taxon>
        <taxon>Actinomycetota</taxon>
        <taxon>Actinomycetes</taxon>
        <taxon>Micromonosporales</taxon>
        <taxon>Micromonosporaceae</taxon>
        <taxon>Rhizocola</taxon>
    </lineage>
</organism>
<name>A0A8J3QH47_9ACTN</name>
<dbReference type="RefSeq" id="WP_203913052.1">
    <property type="nucleotide sequence ID" value="NZ_BONY01000065.1"/>
</dbReference>
<accession>A0A8J3QH47</accession>
<feature type="domain" description="DUF7737" evidence="2">
    <location>
        <begin position="696"/>
        <end position="797"/>
    </location>
</feature>
<dbReference type="AlphaFoldDB" id="A0A8J3QH47"/>
<comment type="caution">
    <text evidence="3">The sequence shown here is derived from an EMBL/GenBank/DDBJ whole genome shotgun (WGS) entry which is preliminary data.</text>
</comment>
<gene>
    <name evidence="3" type="ORF">Rhe02_73900</name>
</gene>
<reference evidence="3" key="1">
    <citation type="submission" date="2021-01" db="EMBL/GenBank/DDBJ databases">
        <title>Whole genome shotgun sequence of Rhizocola hellebori NBRC 109834.</title>
        <authorList>
            <person name="Komaki H."/>
            <person name="Tamura T."/>
        </authorList>
    </citation>
    <scope>NUCLEOTIDE SEQUENCE</scope>
    <source>
        <strain evidence="3">NBRC 109834</strain>
    </source>
</reference>
<dbReference type="Pfam" id="PF13569">
    <property type="entry name" value="DUF4132"/>
    <property type="match status" value="1"/>
</dbReference>
<dbReference type="InterPro" id="IPR056639">
    <property type="entry name" value="DUF7737"/>
</dbReference>
<protein>
    <recommendedName>
        <fullName evidence="5">DUF4132 domain-containing protein</fullName>
    </recommendedName>
</protein>
<keyword evidence="4" id="KW-1185">Reference proteome</keyword>
<dbReference type="Proteomes" id="UP000612899">
    <property type="component" value="Unassembled WGS sequence"/>
</dbReference>
<evidence type="ECO:0000259" key="2">
    <source>
        <dbReference type="Pfam" id="PF24879"/>
    </source>
</evidence>
<dbReference type="EMBL" id="BONY01000065">
    <property type="protein sequence ID" value="GIH09323.1"/>
    <property type="molecule type" value="Genomic_DNA"/>
</dbReference>
<sequence length="798" mass="88606">MRPNHWAELIPELTAEETARVEYGLAAALARIEPELQPTHSWQQDLDLADWKAVRSWKIEDLRRATLALHAWSGCQGSARLLRKLGALPLSWTRDDLVWALRKASEAPAETQAMAHLEIPAAIAARLDRELLTGLGPVLQALVDYVHEDYFVSADSRRWVSGMVGQALDMLNGSRVPGSVLHTGDTFGPRVRDELADMLTGSGVGGLLLHCATLDKPSPTAKWLKTTGQLVAAAPTGRAVAVAILELFAGHHHSLHDDTDRLLRGLMWTVAGETDDRTTELLAAVLRAAGSAPERAKGYPHAPRTAIATVTALSARPGELPIATFARMTLAVKNKALLSRLHEALAQAGALRGWSLGEAMELVVNDHGLDPEGSLRTTIGAYQAEVTVSADRARLTFERDGKPLKSAPAAIKDDTAALRALVKEIDKTLAQERQRVESVLSEERQWSYQDWVTRYLEHPITARLGRELLWVSLSDNTTGLPVRHGDGWALAPLEGPPVVVERVRLWHPALAHMDEVRAWRDHVVDHELRQPIKQIFREIYLLTPAEEQTRVYSNRFAGHILRYRQANALMRVRGWQSGYLGTWDGGFNGEARKEFGGGQWRASFYHDLVENADQSDYEARYCSTDQVRFERRDGAVWAPSTVGNVPPLIFTEAMRDVDLFVGVTSIAGDPQWTDRGENRFHDYWHQAGFGDLLPSAEVRRDALARLLPRTKIADRVSMTAKFVVVRGSLRTYKIHLGSGNILMEPNDAYLCIVAARDKGSKVHLPFAEDPMLSLILSKAFLLADDQKITDTTILQQLR</sequence>
<evidence type="ECO:0000313" key="3">
    <source>
        <dbReference type="EMBL" id="GIH09323.1"/>
    </source>
</evidence>
<dbReference type="InterPro" id="IPR025406">
    <property type="entry name" value="DUF4132"/>
</dbReference>
<evidence type="ECO:0000313" key="4">
    <source>
        <dbReference type="Proteomes" id="UP000612899"/>
    </source>
</evidence>
<proteinExistence type="predicted"/>
<evidence type="ECO:0008006" key="5">
    <source>
        <dbReference type="Google" id="ProtNLM"/>
    </source>
</evidence>
<dbReference type="Pfam" id="PF24879">
    <property type="entry name" value="DUF7737"/>
    <property type="match status" value="1"/>
</dbReference>
<feature type="domain" description="DUF4132" evidence="1">
    <location>
        <begin position="401"/>
        <end position="575"/>
    </location>
</feature>